<keyword evidence="3" id="KW-0067">ATP-binding</keyword>
<dbReference type="SUPFAM" id="SSF52374">
    <property type="entry name" value="Nucleotidylyl transferase"/>
    <property type="match status" value="1"/>
</dbReference>
<accession>W5WEL1</accession>
<dbReference type="Gene3D" id="3.40.50.620">
    <property type="entry name" value="HUPs"/>
    <property type="match status" value="1"/>
</dbReference>
<sequence>MAARAACRRGRISPTSSLRCSTTGGPATCSRSRFGWITHGLPAELDAERQLGITTKSDIDRMGIKEFNEVCRGTVMRYTESVLWAFKTLWDKGLIYQGHSIAWYCAHCETPLANNESNGRMYGGDTLREVAGIAVVVTVRLDTGELLRVATEHPWALPGMVAVAVHPDGEYELESGRKVTGALRLHPCAAGDPVPRPRHRRA</sequence>
<evidence type="ECO:0000256" key="2">
    <source>
        <dbReference type="ARBA" id="ARBA00022741"/>
    </source>
</evidence>
<evidence type="ECO:0000259" key="6">
    <source>
        <dbReference type="Pfam" id="PF00133"/>
    </source>
</evidence>
<evidence type="ECO:0000256" key="5">
    <source>
        <dbReference type="ARBA" id="ARBA00023146"/>
    </source>
</evidence>
<dbReference type="GO" id="GO:0006428">
    <property type="term" value="P:isoleucyl-tRNA aminoacylation"/>
    <property type="evidence" value="ECO:0007669"/>
    <property type="project" value="TreeGrafter"/>
</dbReference>
<dbReference type="InterPro" id="IPR014729">
    <property type="entry name" value="Rossmann-like_a/b/a_fold"/>
</dbReference>
<feature type="domain" description="Aminoacyl-tRNA synthetase class Ia" evidence="6">
    <location>
        <begin position="77"/>
        <end position="118"/>
    </location>
</feature>
<dbReference type="InterPro" id="IPR023586">
    <property type="entry name" value="Ile-tRNA-ligase_type2"/>
</dbReference>
<dbReference type="PATRIC" id="fig|1449976.3.peg.5704"/>
<keyword evidence="4" id="KW-0648">Protein biosynthesis</keyword>
<dbReference type="eggNOG" id="COG0060">
    <property type="taxonomic scope" value="Bacteria"/>
</dbReference>
<dbReference type="KEGG" id="kal:KALB_5680"/>
<dbReference type="HOGENOM" id="CLU_1353161_0_0_11"/>
<name>W5WEL1_9PSEU</name>
<dbReference type="RefSeq" id="WP_081789554.1">
    <property type="nucleotide sequence ID" value="NZ_CP007155.1"/>
</dbReference>
<dbReference type="GO" id="GO:0004822">
    <property type="term" value="F:isoleucine-tRNA ligase activity"/>
    <property type="evidence" value="ECO:0007669"/>
    <property type="project" value="InterPro"/>
</dbReference>
<dbReference type="GO" id="GO:0005524">
    <property type="term" value="F:ATP binding"/>
    <property type="evidence" value="ECO:0007669"/>
    <property type="project" value="UniProtKB-KW"/>
</dbReference>
<dbReference type="PANTHER" id="PTHR42780">
    <property type="entry name" value="SOLEUCYL-TRNA SYNTHETASE"/>
    <property type="match status" value="1"/>
</dbReference>
<dbReference type="Proteomes" id="UP000019225">
    <property type="component" value="Chromosome"/>
</dbReference>
<keyword evidence="1" id="KW-0436">Ligase</keyword>
<evidence type="ECO:0000313" key="7">
    <source>
        <dbReference type="EMBL" id="AHH99041.1"/>
    </source>
</evidence>
<keyword evidence="8" id="KW-1185">Reference proteome</keyword>
<proteinExistence type="predicted"/>
<organism evidence="7 8">
    <name type="scientific">Kutzneria albida DSM 43870</name>
    <dbReference type="NCBI Taxonomy" id="1449976"/>
    <lineage>
        <taxon>Bacteria</taxon>
        <taxon>Bacillati</taxon>
        <taxon>Actinomycetota</taxon>
        <taxon>Actinomycetes</taxon>
        <taxon>Pseudonocardiales</taxon>
        <taxon>Pseudonocardiaceae</taxon>
        <taxon>Kutzneria</taxon>
    </lineage>
</organism>
<dbReference type="EMBL" id="CP007155">
    <property type="protein sequence ID" value="AHH99041.1"/>
    <property type="molecule type" value="Genomic_DNA"/>
</dbReference>
<dbReference type="SUPFAM" id="SSF50677">
    <property type="entry name" value="ValRS/IleRS/LeuRS editing domain"/>
    <property type="match status" value="1"/>
</dbReference>
<reference evidence="7 8" key="1">
    <citation type="journal article" date="2014" name="BMC Genomics">
        <title>Complete genome sequence of producer of the glycopeptide antibiotic Aculeximycin Kutzneria albida DSM 43870T, a representative of minor genus of Pseudonocardiaceae.</title>
        <authorList>
            <person name="Rebets Y."/>
            <person name="Tokovenko B."/>
            <person name="Lushchyk I."/>
            <person name="Ruckert C."/>
            <person name="Zaburannyi N."/>
            <person name="Bechthold A."/>
            <person name="Kalinowski J."/>
            <person name="Luzhetskyy A."/>
        </authorList>
    </citation>
    <scope>NUCLEOTIDE SEQUENCE [LARGE SCALE GENOMIC DNA]</scope>
    <source>
        <strain evidence="7">DSM 43870</strain>
    </source>
</reference>
<evidence type="ECO:0000256" key="1">
    <source>
        <dbReference type="ARBA" id="ARBA00022598"/>
    </source>
</evidence>
<dbReference type="Pfam" id="PF00133">
    <property type="entry name" value="tRNA-synt_1"/>
    <property type="match status" value="1"/>
</dbReference>
<dbReference type="GO" id="GO:0002161">
    <property type="term" value="F:aminoacyl-tRNA deacylase activity"/>
    <property type="evidence" value="ECO:0007669"/>
    <property type="project" value="InterPro"/>
</dbReference>
<dbReference type="InterPro" id="IPR009008">
    <property type="entry name" value="Val/Leu/Ile-tRNA-synth_edit"/>
</dbReference>
<keyword evidence="2" id="KW-0547">Nucleotide-binding</keyword>
<dbReference type="InterPro" id="IPR002300">
    <property type="entry name" value="aa-tRNA-synth_Ia"/>
</dbReference>
<gene>
    <name evidence="7" type="ORF">KALB_5680</name>
</gene>
<protein>
    <recommendedName>
        <fullName evidence="6">Aminoacyl-tRNA synthetase class Ia domain-containing protein</fullName>
    </recommendedName>
</protein>
<dbReference type="PANTHER" id="PTHR42780:SF1">
    <property type="entry name" value="ISOLEUCINE--TRNA LIGASE, CYTOPLASMIC"/>
    <property type="match status" value="1"/>
</dbReference>
<evidence type="ECO:0000256" key="4">
    <source>
        <dbReference type="ARBA" id="ARBA00022917"/>
    </source>
</evidence>
<evidence type="ECO:0000256" key="3">
    <source>
        <dbReference type="ARBA" id="ARBA00022840"/>
    </source>
</evidence>
<dbReference type="STRING" id="1449976.KALB_5680"/>
<keyword evidence="5" id="KW-0030">Aminoacyl-tRNA synthetase</keyword>
<dbReference type="AlphaFoldDB" id="W5WEL1"/>
<evidence type="ECO:0000313" key="8">
    <source>
        <dbReference type="Proteomes" id="UP000019225"/>
    </source>
</evidence>